<dbReference type="InterPro" id="IPR001497">
    <property type="entry name" value="MethylDNA_cys_MeTrfase_AS"/>
</dbReference>
<dbReference type="NCBIfam" id="TIGR00589">
    <property type="entry name" value="ogt"/>
    <property type="match status" value="1"/>
</dbReference>
<reference evidence="11 12" key="1">
    <citation type="submission" date="2023-12" db="EMBL/GenBank/DDBJ databases">
        <title>Novel species of the genus Arcicella isolated from rivers.</title>
        <authorList>
            <person name="Lu H."/>
        </authorList>
    </citation>
    <scope>NUCLEOTIDE SEQUENCE [LARGE SCALE GENOMIC DNA]</scope>
    <source>
        <strain evidence="11 12">KCTC 23307</strain>
    </source>
</reference>
<dbReference type="PROSITE" id="PS00374">
    <property type="entry name" value="MGMT"/>
    <property type="match status" value="1"/>
</dbReference>
<sequence>MNLEIFTKYIDSPLGVIEVSATENYLTSILFVETQKKPSPRKEATAYVPSIIDQCELQMQEYFEGKRKNFELAFQHEGTDFQKSVWGKLETIPYGKTISYLELSRRIGNEKAIRAVGTTNGSNKFTIVVPCHRVIGKNGSLVGYGGDLWRKKWLLEHEAKHSGNFSYQTSLF</sequence>
<gene>
    <name evidence="11" type="ORF">VB248_15685</name>
</gene>
<evidence type="ECO:0000256" key="8">
    <source>
        <dbReference type="HAMAP-Rule" id="MF_00772"/>
    </source>
</evidence>
<feature type="domain" description="Methylated-DNA-[protein]-cysteine S-methyltransferase DNA binding" evidence="9">
    <location>
        <begin position="80"/>
        <end position="159"/>
    </location>
</feature>
<dbReference type="PANTHER" id="PTHR10815:SF13">
    <property type="entry name" value="METHYLATED-DNA--PROTEIN-CYSTEINE METHYLTRANSFERASE"/>
    <property type="match status" value="1"/>
</dbReference>
<keyword evidence="6 8" id="KW-0234">DNA repair</keyword>
<dbReference type="Gene3D" id="3.30.160.70">
    <property type="entry name" value="Methylated DNA-protein cysteine methyltransferase domain"/>
    <property type="match status" value="1"/>
</dbReference>
<dbReference type="Pfam" id="PF02870">
    <property type="entry name" value="Methyltransf_1N"/>
    <property type="match status" value="1"/>
</dbReference>
<comment type="function">
    <text evidence="8">Involved in the cellular defense against the biological effects of O6-methylguanine (O6-MeG) and O4-methylthymine (O4-MeT) in DNA. Repairs the methylated nucleobase in DNA by stoichiometrically transferring the methyl group to a cysteine residue in the enzyme. This is a suicide reaction: the enzyme is irreversibly inactivated.</text>
</comment>
<evidence type="ECO:0000256" key="5">
    <source>
        <dbReference type="ARBA" id="ARBA00022763"/>
    </source>
</evidence>
<evidence type="ECO:0000256" key="7">
    <source>
        <dbReference type="ARBA" id="ARBA00049348"/>
    </source>
</evidence>
<organism evidence="11 12">
    <name type="scientific">Arcicella rigui</name>
    <dbReference type="NCBI Taxonomy" id="797020"/>
    <lineage>
        <taxon>Bacteria</taxon>
        <taxon>Pseudomonadati</taxon>
        <taxon>Bacteroidota</taxon>
        <taxon>Cytophagia</taxon>
        <taxon>Cytophagales</taxon>
        <taxon>Flectobacillaceae</taxon>
        <taxon>Arcicella</taxon>
    </lineage>
</organism>
<protein>
    <recommendedName>
        <fullName evidence="8">Methylated-DNA--protein-cysteine methyltransferase</fullName>
        <ecNumber evidence="8">2.1.1.63</ecNumber>
    </recommendedName>
    <alternativeName>
        <fullName evidence="8">6-O-methylguanine-DNA methyltransferase</fullName>
        <shortName evidence="8">MGMT</shortName>
    </alternativeName>
    <alternativeName>
        <fullName evidence="8">O-6-methylguanine-DNA-alkyltransferase</fullName>
    </alternativeName>
</protein>
<comment type="catalytic activity">
    <reaction evidence="7 8">
        <text>a 6-O-methyl-2'-deoxyguanosine in DNA + L-cysteinyl-[protein] = S-methyl-L-cysteinyl-[protein] + a 2'-deoxyguanosine in DNA</text>
        <dbReference type="Rhea" id="RHEA:24000"/>
        <dbReference type="Rhea" id="RHEA-COMP:10131"/>
        <dbReference type="Rhea" id="RHEA-COMP:10132"/>
        <dbReference type="Rhea" id="RHEA-COMP:11367"/>
        <dbReference type="Rhea" id="RHEA-COMP:11368"/>
        <dbReference type="ChEBI" id="CHEBI:29950"/>
        <dbReference type="ChEBI" id="CHEBI:82612"/>
        <dbReference type="ChEBI" id="CHEBI:85445"/>
        <dbReference type="ChEBI" id="CHEBI:85448"/>
        <dbReference type="EC" id="2.1.1.63"/>
    </reaction>
</comment>
<dbReference type="SUPFAM" id="SSF46767">
    <property type="entry name" value="Methylated DNA-protein cysteine methyltransferase, C-terminal domain"/>
    <property type="match status" value="1"/>
</dbReference>
<comment type="miscellaneous">
    <text evidence="8">This enzyme catalyzes only one turnover and therefore is not strictly catalytic. According to one definition, an enzyme is a biocatalyst that acts repeatedly and over many reaction cycles.</text>
</comment>
<dbReference type="RefSeq" id="WP_323297747.1">
    <property type="nucleotide sequence ID" value="NZ_JAYFUM010000019.1"/>
</dbReference>
<dbReference type="PANTHER" id="PTHR10815">
    <property type="entry name" value="METHYLATED-DNA--PROTEIN-CYSTEINE METHYLTRANSFERASE"/>
    <property type="match status" value="1"/>
</dbReference>
<keyword evidence="3 8" id="KW-0489">Methyltransferase</keyword>
<comment type="catalytic activity">
    <reaction evidence="1 8">
        <text>a 4-O-methyl-thymidine in DNA + L-cysteinyl-[protein] = a thymidine in DNA + S-methyl-L-cysteinyl-[protein]</text>
        <dbReference type="Rhea" id="RHEA:53428"/>
        <dbReference type="Rhea" id="RHEA-COMP:10131"/>
        <dbReference type="Rhea" id="RHEA-COMP:10132"/>
        <dbReference type="Rhea" id="RHEA-COMP:13555"/>
        <dbReference type="Rhea" id="RHEA-COMP:13556"/>
        <dbReference type="ChEBI" id="CHEBI:29950"/>
        <dbReference type="ChEBI" id="CHEBI:82612"/>
        <dbReference type="ChEBI" id="CHEBI:137386"/>
        <dbReference type="ChEBI" id="CHEBI:137387"/>
        <dbReference type="EC" id="2.1.1.63"/>
    </reaction>
</comment>
<dbReference type="EMBL" id="JAYFUM010000019">
    <property type="protein sequence ID" value="MEA5140593.1"/>
    <property type="molecule type" value="Genomic_DNA"/>
</dbReference>
<dbReference type="InterPro" id="IPR008332">
    <property type="entry name" value="MethylG_MeTrfase_N"/>
</dbReference>
<comment type="caution">
    <text evidence="11">The sequence shown here is derived from an EMBL/GenBank/DDBJ whole genome shotgun (WGS) entry which is preliminary data.</text>
</comment>
<dbReference type="Proteomes" id="UP001302949">
    <property type="component" value="Unassembled WGS sequence"/>
</dbReference>
<keyword evidence="2 8" id="KW-0963">Cytoplasm</keyword>
<proteinExistence type="inferred from homology"/>
<evidence type="ECO:0000313" key="11">
    <source>
        <dbReference type="EMBL" id="MEA5140593.1"/>
    </source>
</evidence>
<evidence type="ECO:0000256" key="4">
    <source>
        <dbReference type="ARBA" id="ARBA00022679"/>
    </source>
</evidence>
<feature type="active site" description="Nucleophile; methyl group acceptor" evidence="8">
    <location>
        <position position="131"/>
    </location>
</feature>
<dbReference type="Gene3D" id="1.10.10.10">
    <property type="entry name" value="Winged helix-like DNA-binding domain superfamily/Winged helix DNA-binding domain"/>
    <property type="match status" value="1"/>
</dbReference>
<evidence type="ECO:0000259" key="10">
    <source>
        <dbReference type="Pfam" id="PF02870"/>
    </source>
</evidence>
<dbReference type="HAMAP" id="MF_00772">
    <property type="entry name" value="OGT"/>
    <property type="match status" value="1"/>
</dbReference>
<dbReference type="EC" id="2.1.1.63" evidence="8"/>
<evidence type="ECO:0000259" key="9">
    <source>
        <dbReference type="Pfam" id="PF01035"/>
    </source>
</evidence>
<comment type="similarity">
    <text evidence="8">Belongs to the MGMT family.</text>
</comment>
<dbReference type="Pfam" id="PF01035">
    <property type="entry name" value="DNA_binding_1"/>
    <property type="match status" value="1"/>
</dbReference>
<evidence type="ECO:0000256" key="6">
    <source>
        <dbReference type="ARBA" id="ARBA00023204"/>
    </source>
</evidence>
<name>A0ABU5QDA0_9BACT</name>
<dbReference type="InterPro" id="IPR036631">
    <property type="entry name" value="MGMT_N_sf"/>
</dbReference>
<evidence type="ECO:0000256" key="1">
    <source>
        <dbReference type="ARBA" id="ARBA00001286"/>
    </source>
</evidence>
<dbReference type="InterPro" id="IPR023546">
    <property type="entry name" value="MGMT"/>
</dbReference>
<keyword evidence="4 8" id="KW-0808">Transferase</keyword>
<evidence type="ECO:0000256" key="3">
    <source>
        <dbReference type="ARBA" id="ARBA00022603"/>
    </source>
</evidence>
<evidence type="ECO:0000313" key="12">
    <source>
        <dbReference type="Proteomes" id="UP001302949"/>
    </source>
</evidence>
<accession>A0ABU5QDA0</accession>
<keyword evidence="5 8" id="KW-0227">DNA damage</keyword>
<dbReference type="CDD" id="cd06445">
    <property type="entry name" value="ATase"/>
    <property type="match status" value="1"/>
</dbReference>
<dbReference type="GO" id="GO:0003908">
    <property type="term" value="F:methylated-DNA-[protein]-cysteine S-methyltransferase activity"/>
    <property type="evidence" value="ECO:0007669"/>
    <property type="project" value="UniProtKB-EC"/>
</dbReference>
<dbReference type="GO" id="GO:0032259">
    <property type="term" value="P:methylation"/>
    <property type="evidence" value="ECO:0007669"/>
    <property type="project" value="UniProtKB-KW"/>
</dbReference>
<dbReference type="SUPFAM" id="SSF53155">
    <property type="entry name" value="Methylated DNA-protein cysteine methyltransferase domain"/>
    <property type="match status" value="1"/>
</dbReference>
<comment type="subcellular location">
    <subcellularLocation>
        <location evidence="8">Cytoplasm</location>
    </subcellularLocation>
</comment>
<evidence type="ECO:0000256" key="2">
    <source>
        <dbReference type="ARBA" id="ARBA00022490"/>
    </source>
</evidence>
<dbReference type="InterPro" id="IPR036388">
    <property type="entry name" value="WH-like_DNA-bd_sf"/>
</dbReference>
<dbReference type="InterPro" id="IPR014048">
    <property type="entry name" value="MethylDNA_cys_MeTrfase_DNA-bd"/>
</dbReference>
<dbReference type="InterPro" id="IPR036217">
    <property type="entry name" value="MethylDNA_cys_MeTrfase_DNAb"/>
</dbReference>
<feature type="domain" description="Methylguanine DNA methyltransferase ribonuclease-like" evidence="10">
    <location>
        <begin position="7"/>
        <end position="73"/>
    </location>
</feature>
<keyword evidence="12" id="KW-1185">Reference proteome</keyword>